<protein>
    <recommendedName>
        <fullName evidence="4">Type VII secretion protein EccB</fullName>
    </recommendedName>
</protein>
<dbReference type="InterPro" id="IPR044857">
    <property type="entry name" value="T7SS_EccB_R1"/>
</dbReference>
<dbReference type="STRING" id="1404245.CGLY_03935"/>
<organism evidence="2 3">
    <name type="scientific">Corynebacterium glyciniphilum AJ 3170</name>
    <dbReference type="NCBI Taxonomy" id="1404245"/>
    <lineage>
        <taxon>Bacteria</taxon>
        <taxon>Bacillati</taxon>
        <taxon>Actinomycetota</taxon>
        <taxon>Actinomycetes</taxon>
        <taxon>Mycobacteriales</taxon>
        <taxon>Corynebacteriaceae</taxon>
        <taxon>Corynebacterium</taxon>
    </lineage>
</organism>
<gene>
    <name evidence="2" type="ORF">CGLY_03935</name>
</gene>
<dbReference type="PANTHER" id="PTHR40765">
    <property type="entry name" value="ESX-2 SECRETION SYSTEM ATPASE ECCB2"/>
    <property type="match status" value="1"/>
</dbReference>
<dbReference type="EMBL" id="CP006842">
    <property type="protein sequence ID" value="AHW63235.1"/>
    <property type="molecule type" value="Genomic_DNA"/>
</dbReference>
<dbReference type="eggNOG" id="COG3266">
    <property type="taxonomic scope" value="Bacteria"/>
</dbReference>
<dbReference type="InterPro" id="IPR007795">
    <property type="entry name" value="T7SS_EccB"/>
</dbReference>
<dbReference type="GO" id="GO:0005576">
    <property type="term" value="C:extracellular region"/>
    <property type="evidence" value="ECO:0007669"/>
    <property type="project" value="TreeGrafter"/>
</dbReference>
<dbReference type="KEGG" id="cgy:CGLY_03935"/>
<keyword evidence="1" id="KW-0812">Transmembrane</keyword>
<name>X5E741_9CORY</name>
<keyword evidence="1" id="KW-1133">Transmembrane helix</keyword>
<accession>X5E741</accession>
<evidence type="ECO:0008006" key="4">
    <source>
        <dbReference type="Google" id="ProtNLM"/>
    </source>
</evidence>
<proteinExistence type="predicted"/>
<keyword evidence="1" id="KW-0472">Membrane</keyword>
<evidence type="ECO:0000313" key="2">
    <source>
        <dbReference type="EMBL" id="AHW63235.1"/>
    </source>
</evidence>
<evidence type="ECO:0000256" key="1">
    <source>
        <dbReference type="SAM" id="Phobius"/>
    </source>
</evidence>
<dbReference type="Gene3D" id="3.30.2390.20">
    <property type="entry name" value="Type VII secretion system EccB, repeat 1 domain"/>
    <property type="match status" value="1"/>
</dbReference>
<dbReference type="OrthoDB" id="3847604at2"/>
<dbReference type="Pfam" id="PF05108">
    <property type="entry name" value="T7SS_ESX1_EccB"/>
    <property type="match status" value="1"/>
</dbReference>
<reference evidence="2 3" key="1">
    <citation type="journal article" date="2015" name="Int. J. Syst. Evol. Microbiol.">
        <title>Revisiting Corynebacterium glyciniphilum (ex Kubota et al., 1972) sp. nov., nom. rev., isolated from putrefied banana.</title>
        <authorList>
            <person name="Al-Dilaimi A."/>
            <person name="Bednarz H."/>
            <person name="Lomker A."/>
            <person name="Niehaus K."/>
            <person name="Kalinowski J."/>
            <person name="Ruckert C."/>
        </authorList>
    </citation>
    <scope>NUCLEOTIDE SEQUENCE [LARGE SCALE GENOMIC DNA]</scope>
    <source>
        <strain evidence="2">AJ 3170</strain>
    </source>
</reference>
<dbReference type="HOGENOM" id="CLU_036302_3_1_11"/>
<keyword evidence="3" id="KW-1185">Reference proteome</keyword>
<evidence type="ECO:0000313" key="3">
    <source>
        <dbReference type="Proteomes" id="UP000023703"/>
    </source>
</evidence>
<dbReference type="NCBIfam" id="TIGR03919">
    <property type="entry name" value="T7SS_EccB"/>
    <property type="match status" value="1"/>
</dbReference>
<dbReference type="PANTHER" id="PTHR40765:SF2">
    <property type="entry name" value="ESX-2 SECRETION SYSTEM ATPASE ECCB2"/>
    <property type="match status" value="1"/>
</dbReference>
<sequence>MRTTGLQVSGYAFLLRRTELALVTGDARMAQDPLRTQRRATGVGVLLTLLVTGGMLLVAMLRPQPAIDDAGLVADESGTLHVRVGEAFHPVTNVASGRLLLGAADEVTRSTSEQLGRFATGPTLGIPDAPGLVPAPESFWARCAHGVVAAASLPDAGAVVLEAPSGWWLAVDGRRLLLSDGPVLARALGATPVSVSDDVLGVLDRGPDVALTSLRHTVYSGDRVFLAGEAGVAEVTGARRTIAEALTPPPVSDSLPTLLSRPEVTGTDALAHVPVDLELADGAEMGEVCIGEYVVAARDLDTAGVEAPTPDAHFVGPRGTSTVITERGFILVSETGVRYSLTTAEDLRVLGLVVDDDAVGEPTAVAFRVLAGLPDGGVLSEERASRTLVGAAAH</sequence>
<feature type="transmembrane region" description="Helical" evidence="1">
    <location>
        <begin position="40"/>
        <end position="61"/>
    </location>
</feature>
<dbReference type="AlphaFoldDB" id="X5E741"/>
<dbReference type="RefSeq" id="WP_038546468.1">
    <property type="nucleotide sequence ID" value="NZ_CP006842.1"/>
</dbReference>
<dbReference type="Proteomes" id="UP000023703">
    <property type="component" value="Chromosome"/>
</dbReference>